<evidence type="ECO:0000313" key="1">
    <source>
        <dbReference type="EMBL" id="SHJ01001.1"/>
    </source>
</evidence>
<dbReference type="RefSeq" id="WP_073026143.1">
    <property type="nucleotide sequence ID" value="NZ_FQZS01000013.1"/>
</dbReference>
<organism evidence="1 2">
    <name type="scientific">Lutispora thermophila DSM 19022</name>
    <dbReference type="NCBI Taxonomy" id="1122184"/>
    <lineage>
        <taxon>Bacteria</taxon>
        <taxon>Bacillati</taxon>
        <taxon>Bacillota</taxon>
        <taxon>Clostridia</taxon>
        <taxon>Lutisporales</taxon>
        <taxon>Lutisporaceae</taxon>
        <taxon>Lutispora</taxon>
    </lineage>
</organism>
<keyword evidence="2" id="KW-1185">Reference proteome</keyword>
<dbReference type="EMBL" id="FQZS01000013">
    <property type="protein sequence ID" value="SHJ01001.1"/>
    <property type="molecule type" value="Genomic_DNA"/>
</dbReference>
<reference evidence="1 2" key="1">
    <citation type="submission" date="2016-11" db="EMBL/GenBank/DDBJ databases">
        <authorList>
            <person name="Jaros S."/>
            <person name="Januszkiewicz K."/>
            <person name="Wedrychowicz H."/>
        </authorList>
    </citation>
    <scope>NUCLEOTIDE SEQUENCE [LARGE SCALE GENOMIC DNA]</scope>
    <source>
        <strain evidence="1 2">DSM 19022</strain>
    </source>
</reference>
<accession>A0A1M6FTH4</accession>
<gene>
    <name evidence="1" type="ORF">SAMN02745176_02086</name>
</gene>
<name>A0A1M6FTH4_9FIRM</name>
<protein>
    <submittedName>
        <fullName evidence="1">Uncharacterized protein</fullName>
    </submittedName>
</protein>
<proteinExistence type="predicted"/>
<evidence type="ECO:0000313" key="2">
    <source>
        <dbReference type="Proteomes" id="UP000184442"/>
    </source>
</evidence>
<dbReference type="AlphaFoldDB" id="A0A1M6FTH4"/>
<sequence length="61" mass="7268">MDCIQCENCKQNTSTYFCIAKNQIVINENYVQNVEKSRSGWKKGDPNYETHRRKIKKEIEL</sequence>
<dbReference type="STRING" id="1122184.SAMN02745176_02086"/>
<dbReference type="OrthoDB" id="1707599at2"/>
<dbReference type="Proteomes" id="UP000184442">
    <property type="component" value="Unassembled WGS sequence"/>
</dbReference>